<dbReference type="EMBL" id="PPHQ01000026">
    <property type="protein sequence ID" value="PNY65428.1"/>
    <property type="molecule type" value="Genomic_DNA"/>
</dbReference>
<gene>
    <name evidence="1" type="ORF">C2M16_23420</name>
</gene>
<evidence type="ECO:0000313" key="2">
    <source>
        <dbReference type="Proteomes" id="UP000236598"/>
    </source>
</evidence>
<accession>A0A2K3TMA5</accession>
<organism evidence="1 2">
    <name type="scientific">Escherichia coli</name>
    <dbReference type="NCBI Taxonomy" id="562"/>
    <lineage>
        <taxon>Bacteria</taxon>
        <taxon>Pseudomonadati</taxon>
        <taxon>Pseudomonadota</taxon>
        <taxon>Gammaproteobacteria</taxon>
        <taxon>Enterobacterales</taxon>
        <taxon>Enterobacteriaceae</taxon>
        <taxon>Escherichia</taxon>
    </lineage>
</organism>
<reference evidence="1 2" key="1">
    <citation type="submission" date="2018-01" db="EMBL/GenBank/DDBJ databases">
        <title>Draft Genomic Sequencing Of Potential Extraintestinal Pathogenic Escherichia coli B8S18 Isolated From Retail Chicken Skin.</title>
        <authorList>
            <person name="Xu A."/>
            <person name="Tilman S."/>
            <person name="Wisser-Parker K."/>
            <person name="Sheen S."/>
            <person name="Sommers C."/>
        </authorList>
    </citation>
    <scope>NUCLEOTIDE SEQUENCE [LARGE SCALE GENOMIC DNA]</scope>
    <source>
        <strain evidence="1 2">B8S18Com</strain>
    </source>
</reference>
<evidence type="ECO:0000313" key="1">
    <source>
        <dbReference type="EMBL" id="PNY65428.1"/>
    </source>
</evidence>
<dbReference type="AlphaFoldDB" id="A0A2K3TMA5"/>
<sequence length="59" mass="7079">MNIRRKDKHTNYAPDFQGAQSRELLSLNQEDLLWECRMPFSSIRHGRFNSVKERLPDVF</sequence>
<comment type="caution">
    <text evidence="1">The sequence shown here is derived from an EMBL/GenBank/DDBJ whole genome shotgun (WGS) entry which is preliminary data.</text>
</comment>
<name>A0A2K3TMA5_ECOLX</name>
<protein>
    <submittedName>
        <fullName evidence="1">Uncharacterized protein</fullName>
    </submittedName>
</protein>
<proteinExistence type="predicted"/>
<dbReference type="Proteomes" id="UP000236598">
    <property type="component" value="Unassembled WGS sequence"/>
</dbReference>